<keyword evidence="7" id="KW-1185">Reference proteome</keyword>
<evidence type="ECO:0000256" key="4">
    <source>
        <dbReference type="RuleBase" id="RU363019"/>
    </source>
</evidence>
<evidence type="ECO:0000313" key="7">
    <source>
        <dbReference type="Proteomes" id="UP001159364"/>
    </source>
</evidence>
<comment type="function">
    <text evidence="4">PPIases accelerate the folding of proteins. It catalyzes the cis-trans isomerization of proline imidic peptide bonds in oligopeptides.</text>
</comment>
<feature type="domain" description="PPIase cyclophilin-type" evidence="5">
    <location>
        <begin position="1"/>
        <end position="147"/>
    </location>
</feature>
<dbReference type="InterPro" id="IPR002130">
    <property type="entry name" value="Cyclophilin-type_PPIase_dom"/>
</dbReference>
<dbReference type="GO" id="GO:0016018">
    <property type="term" value="F:cyclosporin A binding"/>
    <property type="evidence" value="ECO:0007669"/>
    <property type="project" value="TreeGrafter"/>
</dbReference>
<dbReference type="GO" id="GO:0003755">
    <property type="term" value="F:peptidyl-prolyl cis-trans isomerase activity"/>
    <property type="evidence" value="ECO:0007669"/>
    <property type="project" value="UniProtKB-UniRule"/>
</dbReference>
<dbReference type="PANTHER" id="PTHR11071">
    <property type="entry name" value="PEPTIDYL-PROLYL CIS-TRANS ISOMERASE"/>
    <property type="match status" value="1"/>
</dbReference>
<dbReference type="GO" id="GO:0005737">
    <property type="term" value="C:cytoplasm"/>
    <property type="evidence" value="ECO:0007669"/>
    <property type="project" value="TreeGrafter"/>
</dbReference>
<organism evidence="6 7">
    <name type="scientific">Erythroxylum novogranatense</name>
    <dbReference type="NCBI Taxonomy" id="1862640"/>
    <lineage>
        <taxon>Eukaryota</taxon>
        <taxon>Viridiplantae</taxon>
        <taxon>Streptophyta</taxon>
        <taxon>Embryophyta</taxon>
        <taxon>Tracheophyta</taxon>
        <taxon>Spermatophyta</taxon>
        <taxon>Magnoliopsida</taxon>
        <taxon>eudicotyledons</taxon>
        <taxon>Gunneridae</taxon>
        <taxon>Pentapetalae</taxon>
        <taxon>rosids</taxon>
        <taxon>fabids</taxon>
        <taxon>Malpighiales</taxon>
        <taxon>Erythroxylaceae</taxon>
        <taxon>Erythroxylum</taxon>
    </lineage>
</organism>
<name>A0AAV8U3Z6_9ROSI</name>
<evidence type="ECO:0000256" key="2">
    <source>
        <dbReference type="ARBA" id="ARBA00023110"/>
    </source>
</evidence>
<keyword evidence="3 4" id="KW-0413">Isomerase</keyword>
<protein>
    <recommendedName>
        <fullName evidence="4">Peptidyl-prolyl cis-trans isomerase</fullName>
        <shortName evidence="4">PPIase</shortName>
        <ecNumber evidence="4">5.2.1.8</ecNumber>
    </recommendedName>
</protein>
<reference evidence="6 7" key="1">
    <citation type="submission" date="2021-09" db="EMBL/GenBank/DDBJ databases">
        <title>Genomic insights and catalytic innovation underlie evolution of tropane alkaloids biosynthesis.</title>
        <authorList>
            <person name="Wang Y.-J."/>
            <person name="Tian T."/>
            <person name="Huang J.-P."/>
            <person name="Huang S.-X."/>
        </authorList>
    </citation>
    <scope>NUCLEOTIDE SEQUENCE [LARGE SCALE GENOMIC DNA]</scope>
    <source>
        <strain evidence="6">KIB-2018</strain>
        <tissue evidence="6">Leaf</tissue>
    </source>
</reference>
<evidence type="ECO:0000313" key="6">
    <source>
        <dbReference type="EMBL" id="KAJ8772725.1"/>
    </source>
</evidence>
<gene>
    <name evidence="6" type="ORF">K2173_027902</name>
</gene>
<dbReference type="EMBL" id="JAIWQS010000002">
    <property type="protein sequence ID" value="KAJ8772725.1"/>
    <property type="molecule type" value="Genomic_DNA"/>
</dbReference>
<dbReference type="PANTHER" id="PTHR11071:SF561">
    <property type="entry name" value="PEPTIDYL-PROLYL CIS-TRANS ISOMERASE D-RELATED"/>
    <property type="match status" value="1"/>
</dbReference>
<comment type="catalytic activity">
    <reaction evidence="4">
        <text>[protein]-peptidylproline (omega=180) = [protein]-peptidylproline (omega=0)</text>
        <dbReference type="Rhea" id="RHEA:16237"/>
        <dbReference type="Rhea" id="RHEA-COMP:10747"/>
        <dbReference type="Rhea" id="RHEA-COMP:10748"/>
        <dbReference type="ChEBI" id="CHEBI:83833"/>
        <dbReference type="ChEBI" id="CHEBI:83834"/>
        <dbReference type="EC" id="5.2.1.8"/>
    </reaction>
</comment>
<accession>A0AAV8U3Z6</accession>
<dbReference type="SUPFAM" id="SSF50891">
    <property type="entry name" value="Cyclophilin-like"/>
    <property type="match status" value="2"/>
</dbReference>
<comment type="caution">
    <text evidence="6">The sequence shown here is derived from an EMBL/GenBank/DDBJ whole genome shotgun (WGS) entry which is preliminary data.</text>
</comment>
<keyword evidence="2 4" id="KW-0697">Rotamase</keyword>
<comment type="similarity">
    <text evidence="1 4">Belongs to the cyclophilin-type PPIase family.</text>
</comment>
<evidence type="ECO:0000256" key="1">
    <source>
        <dbReference type="ARBA" id="ARBA00007365"/>
    </source>
</evidence>
<dbReference type="Gene3D" id="2.40.100.10">
    <property type="entry name" value="Cyclophilin-like"/>
    <property type="match status" value="2"/>
</dbReference>
<dbReference type="PROSITE" id="PS50072">
    <property type="entry name" value="CSA_PPIASE_2"/>
    <property type="match status" value="1"/>
</dbReference>
<evidence type="ECO:0000259" key="5">
    <source>
        <dbReference type="PROSITE" id="PS50072"/>
    </source>
</evidence>
<dbReference type="Proteomes" id="UP001159364">
    <property type="component" value="Linkage Group LG02"/>
</dbReference>
<dbReference type="InterPro" id="IPR029000">
    <property type="entry name" value="Cyclophilin-like_dom_sf"/>
</dbReference>
<dbReference type="PRINTS" id="PR00153">
    <property type="entry name" value="CSAPPISMRASE"/>
</dbReference>
<dbReference type="Pfam" id="PF00160">
    <property type="entry name" value="Pro_isomerase"/>
    <property type="match status" value="1"/>
</dbReference>
<dbReference type="InterPro" id="IPR024936">
    <property type="entry name" value="Cyclophilin-type_PPIase"/>
</dbReference>
<dbReference type="GO" id="GO:0006457">
    <property type="term" value="P:protein folding"/>
    <property type="evidence" value="ECO:0007669"/>
    <property type="project" value="TreeGrafter"/>
</dbReference>
<evidence type="ECO:0000256" key="3">
    <source>
        <dbReference type="ARBA" id="ARBA00023235"/>
    </source>
</evidence>
<dbReference type="EC" id="5.2.1.8" evidence="4"/>
<sequence length="147" mass="15523">MCHGGDFTIGNGTISGDFTAGNGNDGETIYGVKFANQNFIKKHTGSRILSLANVGNRTGGESIYGEKFADENFIKKYTGPGILLMANASLGMSGSQFFICTGKPEWLDGKHMVFGRVVKGMDVMKAIEKVGCRSGATSKPVVIADCG</sequence>
<dbReference type="AlphaFoldDB" id="A0AAV8U3Z6"/>
<dbReference type="PIRSF" id="PIRSF001467">
    <property type="entry name" value="Peptidylpro_ismrse"/>
    <property type="match status" value="1"/>
</dbReference>
<proteinExistence type="inferred from homology"/>